<gene>
    <name evidence="1" type="ORF">SAMN03080598_00948</name>
</gene>
<dbReference type="STRING" id="1120964.GCA_001313265_00583"/>
<dbReference type="NCBIfam" id="TIGR04282">
    <property type="entry name" value="glyco_like_cofC"/>
    <property type="match status" value="1"/>
</dbReference>
<dbReference type="Gene3D" id="3.90.550.10">
    <property type="entry name" value="Spore Coat Polysaccharide Biosynthesis Protein SpsA, Chain A"/>
    <property type="match status" value="1"/>
</dbReference>
<reference evidence="2" key="1">
    <citation type="submission" date="2016-10" db="EMBL/GenBank/DDBJ databases">
        <authorList>
            <person name="Varghese N."/>
            <person name="Submissions S."/>
        </authorList>
    </citation>
    <scope>NUCLEOTIDE SEQUENCE [LARGE SCALE GENOMIC DNA]</scope>
    <source>
        <strain evidence="2">DSM 17298</strain>
    </source>
</reference>
<evidence type="ECO:0000313" key="2">
    <source>
        <dbReference type="Proteomes" id="UP000236736"/>
    </source>
</evidence>
<sequence>MNKVALIIFQKNAQLGKVKTRLAASIGNEKALEIYQWLTAYTHEQVRGIKVDKFLFFSDFIPEIPVGEYTNYQFRVQSGENLGDRMRNAFSQLFESGYKSVVIIGTDCPEMTKNDIEKAFLNLGQVDLVIGPARDGGYYLLGMSSFFPELFNDISWSTSKVLESTLDRADKLNLEYEFLKVLSDIDTLSDLEQFNIQHKITHEMPMRRLLTQGDDYFGHSI</sequence>
<dbReference type="RefSeq" id="WP_103923640.1">
    <property type="nucleotide sequence ID" value="NZ_FNVR01000003.1"/>
</dbReference>
<dbReference type="PANTHER" id="PTHR36529">
    <property type="entry name" value="SLL1095 PROTEIN"/>
    <property type="match status" value="1"/>
</dbReference>
<dbReference type="InterPro" id="IPR029044">
    <property type="entry name" value="Nucleotide-diphossugar_trans"/>
</dbReference>
<dbReference type="PANTHER" id="PTHR36529:SF1">
    <property type="entry name" value="GLYCOSYLTRANSFERASE"/>
    <property type="match status" value="1"/>
</dbReference>
<dbReference type="Proteomes" id="UP000236736">
    <property type="component" value="Unassembled WGS sequence"/>
</dbReference>
<evidence type="ECO:0000313" key="1">
    <source>
        <dbReference type="EMBL" id="SEF66460.1"/>
    </source>
</evidence>
<evidence type="ECO:0008006" key="3">
    <source>
        <dbReference type="Google" id="ProtNLM"/>
    </source>
</evidence>
<protein>
    <recommendedName>
        <fullName evidence="3">Glycosyltransferase</fullName>
    </recommendedName>
</protein>
<dbReference type="Pfam" id="PF09837">
    <property type="entry name" value="DUF2064"/>
    <property type="match status" value="1"/>
</dbReference>
<dbReference type="EMBL" id="FNVR01000003">
    <property type="protein sequence ID" value="SEF66460.1"/>
    <property type="molecule type" value="Genomic_DNA"/>
</dbReference>
<name>A0A1H5TUM4_9BACT</name>
<dbReference type="AlphaFoldDB" id="A0A1H5TUM4"/>
<proteinExistence type="predicted"/>
<dbReference type="SUPFAM" id="SSF53448">
    <property type="entry name" value="Nucleotide-diphospho-sugar transferases"/>
    <property type="match status" value="1"/>
</dbReference>
<dbReference type="OrthoDB" id="9798250at2"/>
<accession>A0A1H5TUM4</accession>
<keyword evidence="2" id="KW-1185">Reference proteome</keyword>
<organism evidence="1 2">
    <name type="scientific">Algoriphagus boritolerans DSM 17298 = JCM 18970</name>
    <dbReference type="NCBI Taxonomy" id="1120964"/>
    <lineage>
        <taxon>Bacteria</taxon>
        <taxon>Pseudomonadati</taxon>
        <taxon>Bacteroidota</taxon>
        <taxon>Cytophagia</taxon>
        <taxon>Cytophagales</taxon>
        <taxon>Cyclobacteriaceae</taxon>
        <taxon>Algoriphagus</taxon>
    </lineage>
</organism>
<dbReference type="InterPro" id="IPR018641">
    <property type="entry name" value="Trfase_1_rSAM/seldom-assoc"/>
</dbReference>